<evidence type="ECO:0000313" key="3">
    <source>
        <dbReference type="Proteomes" id="UP000218151"/>
    </source>
</evidence>
<dbReference type="InterPro" id="IPR027417">
    <property type="entry name" value="P-loop_NTPase"/>
</dbReference>
<comment type="caution">
    <text evidence="2">The sequence shown here is derived from an EMBL/GenBank/DDBJ whole genome shotgun (WGS) entry which is preliminary data.</text>
</comment>
<dbReference type="AlphaFoldDB" id="A0A2A2SGH3"/>
<keyword evidence="3" id="KW-1185">Reference proteome</keyword>
<name>A0A2A2SGH3_9SPHN</name>
<dbReference type="OrthoDB" id="2081291at2"/>
<evidence type="ECO:0000313" key="2">
    <source>
        <dbReference type="EMBL" id="PAX08394.1"/>
    </source>
</evidence>
<accession>A0A2A2SGH3</accession>
<dbReference type="PANTHER" id="PTHR46844:SF1">
    <property type="entry name" value="SLR5058 PROTEIN"/>
    <property type="match status" value="1"/>
</dbReference>
<sequence length="644" mass="72864">MIDASSQKAENKMPTLENALITAAAKQATGPAATLAQKLGTAAYNKVAKQFAKTFSGHLDSSQNRCSRVKNILYRDQSVYLRDQYVNVNFGLSRHHSSMLLTDVEVAEQTLNGSKFCISGTAGAGKTMFMKWLTLFFIDVLPSSGRIPLFLELRYLSELEANHALSDILRQKTSSQRGMISNDLFVEALKSGQFIIVLDAIDEVHHNFRDRVVTAISDFARLYPDCPMVLSTRPSDQVESLQEFTVVHTQPMSSTQIVDVLKRLAYDQDVKQRLISELNAGLFSRHSEFLSNPLLATIMLLTFDHSADIPTKRSSFYKAAFETLYQRHDAAKGMYRRGHYAGLPMDEFERVFSFFCYRTFSDSNLEFSNAELLRLFREAADISDVDARAEDLVKDAIESVCLLQHEGLDIVFVHRSFQEYFTALFVSRYKEDDLRELISQVYGIGYSTLAFSMLVELNKQSVETSFIMPRLREWLSDTQRIRINTKSGLAKMIDLTWGSFDISFETGDVVGCYIDPGTMGDTFSTIEDFWDDNFGSNAIFATTPTGGRSASALQADPVISRFTSFKKALTRTLVREHEDDEEAGEKVIFVSAEDAEWLIHTPLPERLANVRLAAKEFVDRLERKHTERKSAIRRIRQAAQSLDR</sequence>
<dbReference type="RefSeq" id="WP_095998636.1">
    <property type="nucleotide sequence ID" value="NZ_NSLI01000003.1"/>
</dbReference>
<dbReference type="Pfam" id="PF05729">
    <property type="entry name" value="NACHT"/>
    <property type="match status" value="1"/>
</dbReference>
<feature type="domain" description="NACHT" evidence="1">
    <location>
        <begin position="114"/>
        <end position="235"/>
    </location>
</feature>
<dbReference type="InterPro" id="IPR007111">
    <property type="entry name" value="NACHT_NTPase"/>
</dbReference>
<dbReference type="Gene3D" id="3.40.50.300">
    <property type="entry name" value="P-loop containing nucleotide triphosphate hydrolases"/>
    <property type="match status" value="1"/>
</dbReference>
<dbReference type="EMBL" id="NSLI01000003">
    <property type="protein sequence ID" value="PAX08394.1"/>
    <property type="molecule type" value="Genomic_DNA"/>
</dbReference>
<proteinExistence type="predicted"/>
<gene>
    <name evidence="2" type="ORF">CKY28_11640</name>
</gene>
<organism evidence="2 3">
    <name type="scientific">Sphingomonas lenta</name>
    <dbReference type="NCBI Taxonomy" id="1141887"/>
    <lineage>
        <taxon>Bacteria</taxon>
        <taxon>Pseudomonadati</taxon>
        <taxon>Pseudomonadota</taxon>
        <taxon>Alphaproteobacteria</taxon>
        <taxon>Sphingomonadales</taxon>
        <taxon>Sphingomonadaceae</taxon>
        <taxon>Sphingomonas</taxon>
    </lineage>
</organism>
<protein>
    <recommendedName>
        <fullName evidence="1">NACHT domain-containing protein</fullName>
    </recommendedName>
</protein>
<reference evidence="3" key="1">
    <citation type="submission" date="2017-09" db="EMBL/GenBank/DDBJ databases">
        <authorList>
            <person name="Feng G."/>
            <person name="Zhu H."/>
        </authorList>
    </citation>
    <scope>NUCLEOTIDE SEQUENCE [LARGE SCALE GENOMIC DNA]</scope>
    <source>
        <strain evidence="3">1PNM-20</strain>
    </source>
</reference>
<evidence type="ECO:0000259" key="1">
    <source>
        <dbReference type="PROSITE" id="PS50837"/>
    </source>
</evidence>
<dbReference type="PANTHER" id="PTHR46844">
    <property type="entry name" value="SLR5058 PROTEIN"/>
    <property type="match status" value="1"/>
</dbReference>
<dbReference type="PROSITE" id="PS50837">
    <property type="entry name" value="NACHT"/>
    <property type="match status" value="1"/>
</dbReference>
<dbReference type="SUPFAM" id="SSF52540">
    <property type="entry name" value="P-loop containing nucleoside triphosphate hydrolases"/>
    <property type="match status" value="1"/>
</dbReference>
<dbReference type="Proteomes" id="UP000218151">
    <property type="component" value="Unassembled WGS sequence"/>
</dbReference>